<evidence type="ECO:0000313" key="1">
    <source>
        <dbReference type="EMBL" id="KAK9283713.1"/>
    </source>
</evidence>
<keyword evidence="2" id="KW-1185">Reference proteome</keyword>
<sequence>MDTKLDGQYLQKEAHMAATLAFPCLSTEANARPQIYASGLAALEQLRSPKNCGQTLPTRTADNFQSCLKVPIEATPFSYESDILCIPLSSHHESPHLC</sequence>
<reference evidence="1 2" key="1">
    <citation type="journal article" date="2024" name="Plant J.">
        <title>Genome sequences and population genomics reveal climatic adaptation and genomic divergence between two closely related sweetgum species.</title>
        <authorList>
            <person name="Xu W.Q."/>
            <person name="Ren C.Q."/>
            <person name="Zhang X.Y."/>
            <person name="Comes H.P."/>
            <person name="Liu X.H."/>
            <person name="Li Y.G."/>
            <person name="Kettle C.J."/>
            <person name="Jalonen R."/>
            <person name="Gaisberger H."/>
            <person name="Ma Y.Z."/>
            <person name="Qiu Y.X."/>
        </authorList>
    </citation>
    <scope>NUCLEOTIDE SEQUENCE [LARGE SCALE GENOMIC DNA]</scope>
    <source>
        <strain evidence="1">Hangzhou</strain>
    </source>
</reference>
<comment type="caution">
    <text evidence="1">The sequence shown here is derived from an EMBL/GenBank/DDBJ whole genome shotgun (WGS) entry which is preliminary data.</text>
</comment>
<proteinExistence type="predicted"/>
<dbReference type="EMBL" id="JBBPBK010000006">
    <property type="protein sequence ID" value="KAK9283713.1"/>
    <property type="molecule type" value="Genomic_DNA"/>
</dbReference>
<evidence type="ECO:0000313" key="2">
    <source>
        <dbReference type="Proteomes" id="UP001415857"/>
    </source>
</evidence>
<organism evidence="1 2">
    <name type="scientific">Liquidambar formosana</name>
    <name type="common">Formosan gum</name>
    <dbReference type="NCBI Taxonomy" id="63359"/>
    <lineage>
        <taxon>Eukaryota</taxon>
        <taxon>Viridiplantae</taxon>
        <taxon>Streptophyta</taxon>
        <taxon>Embryophyta</taxon>
        <taxon>Tracheophyta</taxon>
        <taxon>Spermatophyta</taxon>
        <taxon>Magnoliopsida</taxon>
        <taxon>eudicotyledons</taxon>
        <taxon>Gunneridae</taxon>
        <taxon>Pentapetalae</taxon>
        <taxon>Saxifragales</taxon>
        <taxon>Altingiaceae</taxon>
        <taxon>Liquidambar</taxon>
    </lineage>
</organism>
<name>A0AAP0RS54_LIQFO</name>
<accession>A0AAP0RS54</accession>
<protein>
    <submittedName>
        <fullName evidence="1">Uncharacterized protein</fullName>
    </submittedName>
</protein>
<dbReference type="AlphaFoldDB" id="A0AAP0RS54"/>
<gene>
    <name evidence="1" type="ORF">L1049_011963</name>
</gene>
<dbReference type="Proteomes" id="UP001415857">
    <property type="component" value="Unassembled WGS sequence"/>
</dbReference>